<evidence type="ECO:0000256" key="3">
    <source>
        <dbReference type="ARBA" id="ARBA00022490"/>
    </source>
</evidence>
<evidence type="ECO:0000256" key="1">
    <source>
        <dbReference type="ARBA" id="ARBA00004245"/>
    </source>
</evidence>
<evidence type="ECO:0000313" key="7">
    <source>
        <dbReference type="RefSeq" id="XP_008279432.1"/>
    </source>
</evidence>
<dbReference type="AlphaFoldDB" id="A0A9Y4MXP5"/>
<organism evidence="6 7">
    <name type="scientific">Stegastes partitus</name>
    <name type="common">bicolor damselfish</name>
    <dbReference type="NCBI Taxonomy" id="144197"/>
    <lineage>
        <taxon>Eukaryota</taxon>
        <taxon>Metazoa</taxon>
        <taxon>Chordata</taxon>
        <taxon>Craniata</taxon>
        <taxon>Vertebrata</taxon>
        <taxon>Euteleostomi</taxon>
        <taxon>Actinopterygii</taxon>
        <taxon>Neopterygii</taxon>
        <taxon>Teleostei</taxon>
        <taxon>Neoteleostei</taxon>
        <taxon>Acanthomorphata</taxon>
        <taxon>Ovalentaria</taxon>
        <taxon>Pomacentridae</taxon>
        <taxon>Stegastes</taxon>
    </lineage>
</organism>
<feature type="compositionally biased region" description="Polar residues" evidence="5">
    <location>
        <begin position="133"/>
        <end position="148"/>
    </location>
</feature>
<feature type="compositionally biased region" description="Low complexity" evidence="5">
    <location>
        <begin position="255"/>
        <end position="268"/>
    </location>
</feature>
<dbReference type="GO" id="GO:0000226">
    <property type="term" value="P:microtubule cytoskeleton organization"/>
    <property type="evidence" value="ECO:0007669"/>
    <property type="project" value="InterPro"/>
</dbReference>
<feature type="region of interest" description="Disordered" evidence="5">
    <location>
        <begin position="44"/>
        <end position="108"/>
    </location>
</feature>
<keyword evidence="6" id="KW-1185">Reference proteome</keyword>
<dbReference type="GO" id="GO:0005801">
    <property type="term" value="C:cis-Golgi network"/>
    <property type="evidence" value="ECO:0007669"/>
    <property type="project" value="TreeGrafter"/>
</dbReference>
<dbReference type="GeneID" id="103356887"/>
<keyword evidence="4" id="KW-0206">Cytoskeleton</keyword>
<proteinExistence type="inferred from homology"/>
<dbReference type="PANTHER" id="PTHR14759:SF37">
    <property type="entry name" value="MAP6 DOMAIN-CONTAINING PROTEIN 1"/>
    <property type="match status" value="1"/>
</dbReference>
<sequence>MAWPCISRVCCLARFWNQFDKSDLSVPLTIQNYSDIAEQEVRSVTKQVSASERAPGNNYSTPEPRANKGSPQAPADGAGTRGSFRARKEPSYKPREDYHPPGVPFPSVTQYKQDFKPWPIPRKENFPWISNGGSRADSVSDSPVNSYHVQAPPGEREERGRGQRWGEQQVMEESKTSSYRQEYRPWTGVRPAKSARKNPPAQYSSPGTDATHIPRETSYQAAYSGEVSRPVGLHQGEHIIPSAASNVQPAPVPHPASASPCPSSLQQSILPERTELSGTAKGEEHLVRTKLPPNPSAVFQSGSRVFNI</sequence>
<dbReference type="GO" id="GO:0005798">
    <property type="term" value="C:Golgi-associated vesicle"/>
    <property type="evidence" value="ECO:0007669"/>
    <property type="project" value="TreeGrafter"/>
</dbReference>
<comment type="similarity">
    <text evidence="2">Belongs to the STOP family.</text>
</comment>
<feature type="region of interest" description="Disordered" evidence="5">
    <location>
        <begin position="133"/>
        <end position="214"/>
    </location>
</feature>
<dbReference type="GO" id="GO:0008017">
    <property type="term" value="F:microtubule binding"/>
    <property type="evidence" value="ECO:0007669"/>
    <property type="project" value="InterPro"/>
</dbReference>
<protein>
    <submittedName>
        <fullName evidence="7">Microtubule-associated protein 6 homolog</fullName>
    </submittedName>
</protein>
<comment type="subcellular location">
    <subcellularLocation>
        <location evidence="1">Cytoplasm</location>
        <location evidence="1">Cytoskeleton</location>
    </subcellularLocation>
</comment>
<dbReference type="PANTHER" id="PTHR14759">
    <property type="entry name" value="STOP PROTEIN"/>
    <property type="match status" value="1"/>
</dbReference>
<gene>
    <name evidence="7" type="primary">map6d1</name>
</gene>
<dbReference type="GO" id="GO:0070507">
    <property type="term" value="P:regulation of microtubule cytoskeleton organization"/>
    <property type="evidence" value="ECO:0007669"/>
    <property type="project" value="TreeGrafter"/>
</dbReference>
<dbReference type="Proteomes" id="UP000694891">
    <property type="component" value="Unplaced"/>
</dbReference>
<dbReference type="GO" id="GO:0005874">
    <property type="term" value="C:microtubule"/>
    <property type="evidence" value="ECO:0007669"/>
    <property type="project" value="InterPro"/>
</dbReference>
<dbReference type="RefSeq" id="XP_008279432.1">
    <property type="nucleotide sequence ID" value="XM_008281210.1"/>
</dbReference>
<evidence type="ECO:0000256" key="4">
    <source>
        <dbReference type="ARBA" id="ARBA00023212"/>
    </source>
</evidence>
<reference evidence="7" key="1">
    <citation type="submission" date="2025-08" db="UniProtKB">
        <authorList>
            <consortium name="RefSeq"/>
        </authorList>
    </citation>
    <scope>IDENTIFICATION</scope>
</reference>
<name>A0A9Y4MXP5_9TELE</name>
<feature type="compositionally biased region" description="Basic and acidic residues" evidence="5">
    <location>
        <begin position="86"/>
        <end position="99"/>
    </location>
</feature>
<dbReference type="CTD" id="79929"/>
<evidence type="ECO:0000256" key="5">
    <source>
        <dbReference type="SAM" id="MobiDB-lite"/>
    </source>
</evidence>
<dbReference type="GO" id="GO:0030705">
    <property type="term" value="P:cytoskeleton-dependent intracellular transport"/>
    <property type="evidence" value="ECO:0007669"/>
    <property type="project" value="TreeGrafter"/>
</dbReference>
<feature type="compositionally biased region" description="Polar residues" evidence="5">
    <location>
        <begin position="297"/>
        <end position="308"/>
    </location>
</feature>
<dbReference type="InterPro" id="IPR007882">
    <property type="entry name" value="MAP6"/>
</dbReference>
<evidence type="ECO:0000256" key="2">
    <source>
        <dbReference type="ARBA" id="ARBA00005728"/>
    </source>
</evidence>
<accession>A0A9Y4MXP5</accession>
<dbReference type="GO" id="GO:0005516">
    <property type="term" value="F:calmodulin binding"/>
    <property type="evidence" value="ECO:0007669"/>
    <property type="project" value="InterPro"/>
</dbReference>
<evidence type="ECO:0000313" key="6">
    <source>
        <dbReference type="Proteomes" id="UP000694891"/>
    </source>
</evidence>
<keyword evidence="3" id="KW-0963">Cytoplasm</keyword>
<feature type="region of interest" description="Disordered" evidence="5">
    <location>
        <begin position="245"/>
        <end position="308"/>
    </location>
</feature>